<dbReference type="GeneID" id="19404788"/>
<dbReference type="AlphaFoldDB" id="R0IGF4"/>
<accession>R0IGF4</accession>
<organism evidence="2 3">
    <name type="scientific">Exserohilum turcicum (strain 28A)</name>
    <name type="common">Northern leaf blight fungus</name>
    <name type="synonym">Setosphaeria turcica</name>
    <dbReference type="NCBI Taxonomy" id="671987"/>
    <lineage>
        <taxon>Eukaryota</taxon>
        <taxon>Fungi</taxon>
        <taxon>Dikarya</taxon>
        <taxon>Ascomycota</taxon>
        <taxon>Pezizomycotina</taxon>
        <taxon>Dothideomycetes</taxon>
        <taxon>Pleosporomycetidae</taxon>
        <taxon>Pleosporales</taxon>
        <taxon>Pleosporineae</taxon>
        <taxon>Pleosporaceae</taxon>
        <taxon>Exserohilum</taxon>
    </lineage>
</organism>
<dbReference type="eggNOG" id="ENOG502SVX1">
    <property type="taxonomic scope" value="Eukaryota"/>
</dbReference>
<evidence type="ECO:0000256" key="1">
    <source>
        <dbReference type="SAM" id="MobiDB-lite"/>
    </source>
</evidence>
<dbReference type="Proteomes" id="UP000016935">
    <property type="component" value="Unassembled WGS sequence"/>
</dbReference>
<feature type="compositionally biased region" description="Low complexity" evidence="1">
    <location>
        <begin position="12"/>
        <end position="48"/>
    </location>
</feature>
<keyword evidence="3" id="KW-1185">Reference proteome</keyword>
<protein>
    <submittedName>
        <fullName evidence="2">Uncharacterized protein</fullName>
    </submittedName>
</protein>
<feature type="compositionally biased region" description="Polar residues" evidence="1">
    <location>
        <begin position="1"/>
        <end position="11"/>
    </location>
</feature>
<evidence type="ECO:0000313" key="2">
    <source>
        <dbReference type="EMBL" id="EOA84086.1"/>
    </source>
</evidence>
<feature type="region of interest" description="Disordered" evidence="1">
    <location>
        <begin position="1"/>
        <end position="48"/>
    </location>
</feature>
<proteinExistence type="predicted"/>
<gene>
    <name evidence="2" type="ORF">SETTUDRAFT_42792</name>
</gene>
<dbReference type="STRING" id="671987.R0IGF4"/>
<dbReference type="OrthoDB" id="5421765at2759"/>
<dbReference type="EMBL" id="KB908814">
    <property type="protein sequence ID" value="EOA84086.1"/>
    <property type="molecule type" value="Genomic_DNA"/>
</dbReference>
<reference evidence="2 3" key="1">
    <citation type="journal article" date="2012" name="PLoS Pathog.">
        <title>Diverse lifestyles and strategies of plant pathogenesis encoded in the genomes of eighteen Dothideomycetes fungi.</title>
        <authorList>
            <person name="Ohm R.A."/>
            <person name="Feau N."/>
            <person name="Henrissat B."/>
            <person name="Schoch C.L."/>
            <person name="Horwitz B.A."/>
            <person name="Barry K.W."/>
            <person name="Condon B.J."/>
            <person name="Copeland A.C."/>
            <person name="Dhillon B."/>
            <person name="Glaser F."/>
            <person name="Hesse C.N."/>
            <person name="Kosti I."/>
            <person name="LaButti K."/>
            <person name="Lindquist E.A."/>
            <person name="Lucas S."/>
            <person name="Salamov A.A."/>
            <person name="Bradshaw R.E."/>
            <person name="Ciuffetti L."/>
            <person name="Hamelin R.C."/>
            <person name="Kema G.H.J."/>
            <person name="Lawrence C."/>
            <person name="Scott J.A."/>
            <person name="Spatafora J.W."/>
            <person name="Turgeon B.G."/>
            <person name="de Wit P.J.G.M."/>
            <person name="Zhong S."/>
            <person name="Goodwin S.B."/>
            <person name="Grigoriev I.V."/>
        </authorList>
    </citation>
    <scope>NUCLEOTIDE SEQUENCE [LARGE SCALE GENOMIC DNA]</scope>
    <source>
        <strain evidence="3">28A</strain>
    </source>
</reference>
<name>R0IGF4_EXST2</name>
<sequence length="348" mass="37518">MSATKTPGDENSSPQTSSISQSTSTQAADSLGSTASSTSSPTLPSAAKGSGLSSGAIAGIAIACLSSTPQHTEVDEYTVAYQEKGFSPKAISASRGITPNEICSQPLEDGAITGDICKISNAIKNHVQSYYHLNRVGSGLIDNEDLHALGASLMVSVETLASLMGNAATREIALRFVIAWVIISKMQLSKDSSKSFLPAEIARCYEAIIGEQQEHHDPPLVTKWRVITAGLMNSNYAHTAIDVSDSRYASIQASLVMLDRVLQPYADLRMKNEERKRNLEEVLKRSASFAYTLFSQPSTWKFEWQKGQGVTSGELCVFPALVQVADETGQQINPPRPFSEAIVRRLDT</sequence>
<dbReference type="HOGENOM" id="CLU_042429_0_0_1"/>
<reference evidence="2 3" key="2">
    <citation type="journal article" date="2013" name="PLoS Genet.">
        <title>Comparative genome structure, secondary metabolite, and effector coding capacity across Cochliobolus pathogens.</title>
        <authorList>
            <person name="Condon B.J."/>
            <person name="Leng Y."/>
            <person name="Wu D."/>
            <person name="Bushley K.E."/>
            <person name="Ohm R.A."/>
            <person name="Otillar R."/>
            <person name="Martin J."/>
            <person name="Schackwitz W."/>
            <person name="Grimwood J."/>
            <person name="MohdZainudin N."/>
            <person name="Xue C."/>
            <person name="Wang R."/>
            <person name="Manning V.A."/>
            <person name="Dhillon B."/>
            <person name="Tu Z.J."/>
            <person name="Steffenson B.J."/>
            <person name="Salamov A."/>
            <person name="Sun H."/>
            <person name="Lowry S."/>
            <person name="LaButti K."/>
            <person name="Han J."/>
            <person name="Copeland A."/>
            <person name="Lindquist E."/>
            <person name="Barry K."/>
            <person name="Schmutz J."/>
            <person name="Baker S.E."/>
            <person name="Ciuffetti L.M."/>
            <person name="Grigoriev I.V."/>
            <person name="Zhong S."/>
            <person name="Turgeon B.G."/>
        </authorList>
    </citation>
    <scope>NUCLEOTIDE SEQUENCE [LARGE SCALE GENOMIC DNA]</scope>
    <source>
        <strain evidence="3">28A</strain>
    </source>
</reference>
<evidence type="ECO:0000313" key="3">
    <source>
        <dbReference type="Proteomes" id="UP000016935"/>
    </source>
</evidence>
<dbReference type="RefSeq" id="XP_008028157.1">
    <property type="nucleotide sequence ID" value="XM_008029966.1"/>
</dbReference>